<dbReference type="Proteomes" id="UP000054771">
    <property type="component" value="Unassembled WGS sequence"/>
</dbReference>
<dbReference type="OrthoDB" id="10379387at2759"/>
<evidence type="ECO:0000313" key="2">
    <source>
        <dbReference type="Proteomes" id="UP000054771"/>
    </source>
</evidence>
<protein>
    <submittedName>
        <fullName evidence="1">Uncharacterized protein</fullName>
    </submittedName>
</protein>
<gene>
    <name evidence="1" type="ORF">ASPCAL06517</name>
</gene>
<proteinExistence type="predicted"/>
<reference evidence="2" key="1">
    <citation type="journal article" date="2016" name="Genome Announc.">
        <title>Draft genome sequences of fungus Aspergillus calidoustus.</title>
        <authorList>
            <person name="Horn F."/>
            <person name="Linde J."/>
            <person name="Mattern D.J."/>
            <person name="Walther G."/>
            <person name="Guthke R."/>
            <person name="Scherlach K."/>
            <person name="Martin K."/>
            <person name="Brakhage A.A."/>
            <person name="Petzke L."/>
            <person name="Valiante V."/>
        </authorList>
    </citation>
    <scope>NUCLEOTIDE SEQUENCE [LARGE SCALE GENOMIC DNA]</scope>
    <source>
        <strain evidence="2">SF006504</strain>
    </source>
</reference>
<sequence>MPSNKKKPTTEPSPLSSTAIAAFQTSWPIYHSQCHPLIDPLLRYITDFFPLSLNRPFSWFYADTPHRRRLLNALIYRLQTGLRESKTCAFRFDNDWDHDVFVHVLAWWFNDPAAVEVREVVEKGVHAGKVDVEVFDNGVSYKPQRVTHCFERASPQFPIPGVPMKMVDYLPGSFYEEVGGGARKEFLKANRKRGRLSRRRELELEAMDTMEFIGMLKAMEFDWEDLEELLDCDE</sequence>
<name>A0A0U5G2H2_ASPCI</name>
<dbReference type="EMBL" id="CDMC01000005">
    <property type="protein sequence ID" value="CEL05399.1"/>
    <property type="molecule type" value="Genomic_DNA"/>
</dbReference>
<keyword evidence="2" id="KW-1185">Reference proteome</keyword>
<organism evidence="1 2">
    <name type="scientific">Aspergillus calidoustus</name>
    <dbReference type="NCBI Taxonomy" id="454130"/>
    <lineage>
        <taxon>Eukaryota</taxon>
        <taxon>Fungi</taxon>
        <taxon>Dikarya</taxon>
        <taxon>Ascomycota</taxon>
        <taxon>Pezizomycotina</taxon>
        <taxon>Eurotiomycetes</taxon>
        <taxon>Eurotiomycetidae</taxon>
        <taxon>Eurotiales</taxon>
        <taxon>Aspergillaceae</taxon>
        <taxon>Aspergillus</taxon>
        <taxon>Aspergillus subgen. Nidulantes</taxon>
    </lineage>
</organism>
<evidence type="ECO:0000313" key="1">
    <source>
        <dbReference type="EMBL" id="CEL05399.1"/>
    </source>
</evidence>
<dbReference type="AlphaFoldDB" id="A0A0U5G2H2"/>
<accession>A0A0U5G2H2</accession>